<organism evidence="2 3">
    <name type="scientific">Gossypium hirsutum</name>
    <name type="common">Upland cotton</name>
    <name type="synonym">Gossypium mexicanum</name>
    <dbReference type="NCBI Taxonomy" id="3635"/>
    <lineage>
        <taxon>Eukaryota</taxon>
        <taxon>Viridiplantae</taxon>
        <taxon>Streptophyta</taxon>
        <taxon>Embryophyta</taxon>
        <taxon>Tracheophyta</taxon>
        <taxon>Spermatophyta</taxon>
        <taxon>Magnoliopsida</taxon>
        <taxon>eudicotyledons</taxon>
        <taxon>Gunneridae</taxon>
        <taxon>Pentapetalae</taxon>
        <taxon>rosids</taxon>
        <taxon>malvids</taxon>
        <taxon>Malvales</taxon>
        <taxon>Malvaceae</taxon>
        <taxon>Malvoideae</taxon>
        <taxon>Gossypium</taxon>
    </lineage>
</organism>
<dbReference type="InterPro" id="IPR045112">
    <property type="entry name" value="PPAN-like"/>
</dbReference>
<dbReference type="PANTHER" id="PTHR12661:SF5">
    <property type="entry name" value="SUPPRESSOR OF SWI4 1 HOMOLOG"/>
    <property type="match status" value="1"/>
</dbReference>
<evidence type="ECO:0000313" key="3">
    <source>
        <dbReference type="RefSeq" id="XP_040947325.1"/>
    </source>
</evidence>
<reference evidence="2" key="1">
    <citation type="journal article" date="2020" name="Nat. Genet.">
        <title>Genomic diversifications of five Gossypium allopolyploid species and their impact on cotton improvement.</title>
        <authorList>
            <person name="Chen Z.J."/>
            <person name="Sreedasyam A."/>
            <person name="Ando A."/>
            <person name="Song Q."/>
            <person name="De Santiago L.M."/>
            <person name="Hulse-Kemp A.M."/>
            <person name="Ding M."/>
            <person name="Ye W."/>
            <person name="Kirkbride R.C."/>
            <person name="Jenkins J."/>
            <person name="Plott C."/>
            <person name="Lovell J."/>
            <person name="Lin Y.M."/>
            <person name="Vaughn R."/>
            <person name="Liu B."/>
            <person name="Simpson S."/>
            <person name="Scheffler B.E."/>
            <person name="Wen L."/>
            <person name="Saski C.A."/>
            <person name="Grover C.E."/>
            <person name="Hu G."/>
            <person name="Conover J.L."/>
            <person name="Carlson J.W."/>
            <person name="Shu S."/>
            <person name="Boston L.B."/>
            <person name="Williams M."/>
            <person name="Peterson D.G."/>
            <person name="McGee K."/>
            <person name="Jones D.C."/>
            <person name="Wendel J.F."/>
            <person name="Stelly D.M."/>
            <person name="Grimwood J."/>
            <person name="Schmutz J."/>
        </authorList>
    </citation>
    <scope>NUCLEOTIDE SEQUENCE [LARGE SCALE GENOMIC DNA]</scope>
    <source>
        <strain evidence="2">cv. TM-1</strain>
    </source>
</reference>
<feature type="region of interest" description="Disordered" evidence="1">
    <location>
        <begin position="376"/>
        <end position="424"/>
    </location>
</feature>
<gene>
    <name evidence="3" type="primary">LOC107899756</name>
</gene>
<feature type="compositionally biased region" description="Polar residues" evidence="1">
    <location>
        <begin position="189"/>
        <end position="198"/>
    </location>
</feature>
<reference evidence="3" key="2">
    <citation type="submission" date="2025-08" db="UniProtKB">
        <authorList>
            <consortium name="RefSeq"/>
        </authorList>
    </citation>
    <scope>IDENTIFICATION</scope>
</reference>
<feature type="compositionally biased region" description="Acidic residues" evidence="1">
    <location>
        <begin position="395"/>
        <end position="424"/>
    </location>
</feature>
<evidence type="ECO:0000313" key="2">
    <source>
        <dbReference type="Proteomes" id="UP000818029"/>
    </source>
</evidence>
<protein>
    <submittedName>
        <fullName evidence="3">Uncharacterized protein</fullName>
    </submittedName>
</protein>
<dbReference type="Proteomes" id="UP000818029">
    <property type="component" value="Chromosome D04"/>
</dbReference>
<evidence type="ECO:0000256" key="1">
    <source>
        <dbReference type="SAM" id="MobiDB-lite"/>
    </source>
</evidence>
<sequence length="424" mass="47598">MMLRMEDYGFYGWTFLEVTEVVNTYQTITCLIKSSNQFWYVSEVYGSTDGCERRRLWTHLETKHNVGASPWLVAGHSNVIANPQESSDFSGLIGSPDKIVFDCSLDLLKEVMPKTFSTDAQIDLAKPVPIEEIKEPEPDEEVENEADERFSFFYLFCIGSHKECLIFPGKPSMKKKKVLSNLDGDSNDENLTQKTSCTQHHDAPDDAEGERIIRKSTRTSVIVRQAERDAIRAALQATMKGSRLWCSRTSFRILISTLLNFLLARGLCCLTTIKTRSLLIFDIILSDYSLLVSRVEFENSCRTIKCLIFGIFKIAGYGSESEADEEAATVTLTSDLSRVNRASTKSAVKLQEIGPRMTLQLTKIEGGLCSGEVMFSEYGNGGNKKEPGNKGNEKEDSENDGQMEDSDEDDEADNEEDMEESEED</sequence>
<dbReference type="PANTHER" id="PTHR12661">
    <property type="entry name" value="PETER PAN-RELATED"/>
    <property type="match status" value="1"/>
</dbReference>
<accession>A0ABM2ZXF4</accession>
<name>A0ABM2ZXF4_GOSHI</name>
<dbReference type="RefSeq" id="XP_040947325.1">
    <property type="nucleotide sequence ID" value="XM_041091391.1"/>
</dbReference>
<feature type="region of interest" description="Disordered" evidence="1">
    <location>
        <begin position="178"/>
        <end position="207"/>
    </location>
</feature>
<keyword evidence="2" id="KW-1185">Reference proteome</keyword>
<dbReference type="GeneID" id="107899756"/>
<feature type="compositionally biased region" description="Basic and acidic residues" evidence="1">
    <location>
        <begin position="383"/>
        <end position="394"/>
    </location>
</feature>
<proteinExistence type="predicted"/>